<reference evidence="1" key="1">
    <citation type="journal article" date="2020" name="Nature">
        <title>Giant virus diversity and host interactions through global metagenomics.</title>
        <authorList>
            <person name="Schulz F."/>
            <person name="Roux S."/>
            <person name="Paez-Espino D."/>
            <person name="Jungbluth S."/>
            <person name="Walsh D.A."/>
            <person name="Denef V.J."/>
            <person name="McMahon K.D."/>
            <person name="Konstantinidis K.T."/>
            <person name="Eloe-Fadrosh E.A."/>
            <person name="Kyrpides N.C."/>
            <person name="Woyke T."/>
        </authorList>
    </citation>
    <scope>NUCLEOTIDE SEQUENCE</scope>
    <source>
        <strain evidence="1">GVMAG-M-3300023184-13</strain>
    </source>
</reference>
<protein>
    <submittedName>
        <fullName evidence="1">Uncharacterized protein</fullName>
    </submittedName>
</protein>
<evidence type="ECO:0000313" key="1">
    <source>
        <dbReference type="EMBL" id="QHT81708.1"/>
    </source>
</evidence>
<dbReference type="AlphaFoldDB" id="A0A6C0HLY5"/>
<organism evidence="1">
    <name type="scientific">viral metagenome</name>
    <dbReference type="NCBI Taxonomy" id="1070528"/>
    <lineage>
        <taxon>unclassified sequences</taxon>
        <taxon>metagenomes</taxon>
        <taxon>organismal metagenomes</taxon>
    </lineage>
</organism>
<proteinExistence type="predicted"/>
<accession>A0A6C0HLY5</accession>
<dbReference type="EMBL" id="MN739988">
    <property type="protein sequence ID" value="QHT81708.1"/>
    <property type="molecule type" value="Genomic_DNA"/>
</dbReference>
<name>A0A6C0HLY5_9ZZZZ</name>
<sequence length="104" mass="11460">MQNSTTALVRKVLCETKALKAEQEQQVIDIADAMREDFETVETVPVVTKPVIAEFVVAEQVTLSTKQQDMLTLACFEASTVGTTRANLLEMAFGRTISAKDIDH</sequence>